<dbReference type="InterPro" id="IPR039426">
    <property type="entry name" value="TonB-dep_rcpt-like"/>
</dbReference>
<accession>A0A974P6V8</accession>
<keyword evidence="3" id="KW-1134">Transmembrane beta strand</keyword>
<dbReference type="InterPro" id="IPR000531">
    <property type="entry name" value="Beta-barrel_TonB"/>
</dbReference>
<dbReference type="GO" id="GO:0009279">
    <property type="term" value="C:cell outer membrane"/>
    <property type="evidence" value="ECO:0007669"/>
    <property type="project" value="UniProtKB-SubCell"/>
</dbReference>
<feature type="domain" description="TonB-dependent receptor-like beta-barrel" evidence="12">
    <location>
        <begin position="31"/>
        <end position="274"/>
    </location>
</feature>
<dbReference type="SUPFAM" id="SSF56935">
    <property type="entry name" value="Porins"/>
    <property type="match status" value="1"/>
</dbReference>
<dbReference type="PANTHER" id="PTHR32552">
    <property type="entry name" value="FERRICHROME IRON RECEPTOR-RELATED"/>
    <property type="match status" value="1"/>
</dbReference>
<evidence type="ECO:0000256" key="4">
    <source>
        <dbReference type="ARBA" id="ARBA00022496"/>
    </source>
</evidence>
<proteinExistence type="predicted"/>
<dbReference type="PANTHER" id="PTHR32552:SF81">
    <property type="entry name" value="TONB-DEPENDENT OUTER MEMBRANE RECEPTOR"/>
    <property type="match status" value="1"/>
</dbReference>
<keyword evidence="7" id="KW-0406">Ion transport</keyword>
<evidence type="ECO:0000256" key="2">
    <source>
        <dbReference type="ARBA" id="ARBA00022448"/>
    </source>
</evidence>
<dbReference type="InterPro" id="IPR036942">
    <property type="entry name" value="Beta-barrel_TonB_sf"/>
</dbReference>
<keyword evidence="10" id="KW-0998">Cell outer membrane</keyword>
<gene>
    <name evidence="13" type="ORF">JKL49_10775</name>
</gene>
<evidence type="ECO:0000256" key="7">
    <source>
        <dbReference type="ARBA" id="ARBA00023065"/>
    </source>
</evidence>
<evidence type="ECO:0000256" key="9">
    <source>
        <dbReference type="ARBA" id="ARBA00023136"/>
    </source>
</evidence>
<feature type="region of interest" description="Disordered" evidence="11">
    <location>
        <begin position="92"/>
        <end position="154"/>
    </location>
</feature>
<keyword evidence="6" id="KW-0408">Iron</keyword>
<sequence>MNKRFGDLTVTAISNYTRGSFLNNVDGDGSIAPLLAIDFYADTKEWSQDLRVSTNFEGPFNLIAGVYFGHDEVAIRTDWNFFAGAIIRNQRYDQERDSTPSMPTAPMTSPPPTSSMPVSAGHTTRGDLQLPGHRSRRPPITPQPTKSYDDSAPTGRLGLRHKFSDDIMAYVQYARGYRSSAINGSALFNPADINVADPETLNSYEVGLKTQLFDRRLTLNSSAFYYDYKNQQFINTVSIGQSNVVNAGAAKLYGLEVEAVAQVTPELTLRAGGSLLHTEYTKLVLNEIIGGVLTPVDLKGKELIEAPTSR</sequence>
<name>A0A974P6V8_9CAUL</name>
<keyword evidence="2" id="KW-0813">Transport</keyword>
<evidence type="ECO:0000259" key="12">
    <source>
        <dbReference type="Pfam" id="PF00593"/>
    </source>
</evidence>
<evidence type="ECO:0000256" key="11">
    <source>
        <dbReference type="SAM" id="MobiDB-lite"/>
    </source>
</evidence>
<dbReference type="GO" id="GO:0006826">
    <property type="term" value="P:iron ion transport"/>
    <property type="evidence" value="ECO:0007669"/>
    <property type="project" value="UniProtKB-KW"/>
</dbReference>
<comment type="subcellular location">
    <subcellularLocation>
        <location evidence="1">Cell outer membrane</location>
        <topology evidence="1">Multi-pass membrane protein</topology>
    </subcellularLocation>
</comment>
<evidence type="ECO:0000256" key="6">
    <source>
        <dbReference type="ARBA" id="ARBA00023004"/>
    </source>
</evidence>
<keyword evidence="9" id="KW-0472">Membrane</keyword>
<protein>
    <submittedName>
        <fullName evidence="13">TonB-dependent receptor</fullName>
    </submittedName>
</protein>
<keyword evidence="4" id="KW-0410">Iron transport</keyword>
<evidence type="ECO:0000313" key="13">
    <source>
        <dbReference type="EMBL" id="QQZ51445.1"/>
    </source>
</evidence>
<dbReference type="EMBL" id="CP068570">
    <property type="protein sequence ID" value="QQZ51445.1"/>
    <property type="molecule type" value="Genomic_DNA"/>
</dbReference>
<evidence type="ECO:0000256" key="8">
    <source>
        <dbReference type="ARBA" id="ARBA00023077"/>
    </source>
</evidence>
<evidence type="ECO:0000256" key="1">
    <source>
        <dbReference type="ARBA" id="ARBA00004571"/>
    </source>
</evidence>
<evidence type="ECO:0000256" key="3">
    <source>
        <dbReference type="ARBA" id="ARBA00022452"/>
    </source>
</evidence>
<dbReference type="AlphaFoldDB" id="A0A974P6V8"/>
<keyword evidence="8" id="KW-0798">TonB box</keyword>
<organism evidence="13">
    <name type="scientific">Phenylobacterium glaciei</name>
    <dbReference type="NCBI Taxonomy" id="2803784"/>
    <lineage>
        <taxon>Bacteria</taxon>
        <taxon>Pseudomonadati</taxon>
        <taxon>Pseudomonadota</taxon>
        <taxon>Alphaproteobacteria</taxon>
        <taxon>Caulobacterales</taxon>
        <taxon>Caulobacteraceae</taxon>
        <taxon>Phenylobacterium</taxon>
    </lineage>
</organism>
<dbReference type="Pfam" id="PF00593">
    <property type="entry name" value="TonB_dep_Rec_b-barrel"/>
    <property type="match status" value="1"/>
</dbReference>
<reference evidence="13" key="1">
    <citation type="submission" date="2021-01" db="EMBL/GenBank/DDBJ databases">
        <title>Genome sequence of Phenylobacterium sp. 20VBR1 isolated from a valley glaceir, Ny-Alesund, Svalbard.</title>
        <authorList>
            <person name="Thomas F.A."/>
            <person name="Krishnan K.P."/>
            <person name="Sinha R.K."/>
        </authorList>
    </citation>
    <scope>NUCLEOTIDE SEQUENCE</scope>
    <source>
        <strain evidence="13">20VBR1</strain>
    </source>
</reference>
<evidence type="ECO:0000256" key="10">
    <source>
        <dbReference type="ARBA" id="ARBA00023237"/>
    </source>
</evidence>
<dbReference type="Gene3D" id="2.40.170.20">
    <property type="entry name" value="TonB-dependent receptor, beta-barrel domain"/>
    <property type="match status" value="1"/>
</dbReference>
<evidence type="ECO:0000256" key="5">
    <source>
        <dbReference type="ARBA" id="ARBA00022692"/>
    </source>
</evidence>
<keyword evidence="13" id="KW-0675">Receptor</keyword>
<keyword evidence="5" id="KW-0812">Transmembrane</keyword>